<evidence type="ECO:0000313" key="1">
    <source>
        <dbReference type="EMBL" id="MFD1570247.1"/>
    </source>
</evidence>
<dbReference type="RefSeq" id="WP_256396954.1">
    <property type="nucleotide sequence ID" value="NZ_JANHDL010000004.1"/>
</dbReference>
<sequence length="69" mass="7543">MARSAGGRTLVRGTEKATNASEHLEHLIECREMSCSAVETIDEDEAKQVAETLREAADMIEAGADSMRY</sequence>
<reference evidence="1 2" key="1">
    <citation type="journal article" date="2019" name="Int. J. Syst. Evol. Microbiol.">
        <title>The Global Catalogue of Microorganisms (GCM) 10K type strain sequencing project: providing services to taxonomists for standard genome sequencing and annotation.</title>
        <authorList>
            <consortium name="The Broad Institute Genomics Platform"/>
            <consortium name="The Broad Institute Genome Sequencing Center for Infectious Disease"/>
            <person name="Wu L."/>
            <person name="Ma J."/>
        </authorList>
    </citation>
    <scope>NUCLEOTIDE SEQUENCE [LARGE SCALE GENOMIC DNA]</scope>
    <source>
        <strain evidence="1 2">CGMCC 1.12689</strain>
    </source>
</reference>
<gene>
    <name evidence="1" type="ORF">ACFR9T_06550</name>
</gene>
<dbReference type="Proteomes" id="UP001597185">
    <property type="component" value="Unassembled WGS sequence"/>
</dbReference>
<evidence type="ECO:0000313" key="2">
    <source>
        <dbReference type="Proteomes" id="UP001597185"/>
    </source>
</evidence>
<name>A0ABD6BYY4_9EURY</name>
<comment type="caution">
    <text evidence="1">The sequence shown here is derived from an EMBL/GenBank/DDBJ whole genome shotgun (WGS) entry which is preliminary data.</text>
</comment>
<organism evidence="1 2">
    <name type="scientific">Halorubrum laminariae</name>
    <dbReference type="NCBI Taxonomy" id="1433523"/>
    <lineage>
        <taxon>Archaea</taxon>
        <taxon>Methanobacteriati</taxon>
        <taxon>Methanobacteriota</taxon>
        <taxon>Stenosarchaea group</taxon>
        <taxon>Halobacteria</taxon>
        <taxon>Halobacteriales</taxon>
        <taxon>Haloferacaceae</taxon>
        <taxon>Halorubrum</taxon>
    </lineage>
</organism>
<dbReference type="EMBL" id="JBHUDB010000002">
    <property type="protein sequence ID" value="MFD1570247.1"/>
    <property type="molecule type" value="Genomic_DNA"/>
</dbReference>
<protein>
    <submittedName>
        <fullName evidence="1">Uncharacterized protein</fullName>
    </submittedName>
</protein>
<accession>A0ABD6BYY4</accession>
<keyword evidence="2" id="KW-1185">Reference proteome</keyword>
<proteinExistence type="predicted"/>
<dbReference type="AlphaFoldDB" id="A0ABD6BYY4"/>